<dbReference type="PANTHER" id="PTHR45138:SF9">
    <property type="entry name" value="DIGUANYLATE CYCLASE DGCM-RELATED"/>
    <property type="match status" value="1"/>
</dbReference>
<gene>
    <name evidence="3" type="ORF">ATL39_0856</name>
</gene>
<dbReference type="Pfam" id="PF00990">
    <property type="entry name" value="GGDEF"/>
    <property type="match status" value="1"/>
</dbReference>
<keyword evidence="1" id="KW-0812">Transmembrane</keyword>
<feature type="domain" description="GGDEF" evidence="2">
    <location>
        <begin position="380"/>
        <end position="518"/>
    </location>
</feature>
<dbReference type="SMART" id="SM00267">
    <property type="entry name" value="GGDEF"/>
    <property type="match status" value="1"/>
</dbReference>
<dbReference type="Pfam" id="PF16927">
    <property type="entry name" value="HisKA_7TM"/>
    <property type="match status" value="1"/>
</dbReference>
<keyword evidence="1" id="KW-0472">Membrane</keyword>
<feature type="transmembrane region" description="Helical" evidence="1">
    <location>
        <begin position="38"/>
        <end position="55"/>
    </location>
</feature>
<sequence length="528" mass="59467">MASTVIIYFVIVCLASVLSTFLSIYGLLRFRHAPGGRFYIIVTALSALFTFAYALEIYSVTYEAMRFWLRIEYLALPLLPVFILLMAVEYCGYKVRLWMCGFLLIIPVVTIVMQNTNELHYLYYTSMGVLVNNPFSVVYLQHGPFYLLHTFFFYSCVFISIMLLLNQLRTLVKPFRKQTYLMIVGLFVPSIGGLLNAADIGPESIDLVPIFMSLSFVFHALALTSLRMFDVAPIARDVVFESIEQGVLVLNANDIIIDYNKSFTRLCLNIPASIIGDPITDVLQKHDNLIAAVKKGEECDVSLQIKEQLAYFHVHFSPIYSKNNSHAGTVITFLNITERVAMEETLKHLARTDGLTQMYNRTYFMEEAEYTLSLPLSSSVQASLILFDIDFFKQVNDTYGHDTGDQVLTSIARITKKHLRTTDIAGRYGGEEFVLCLPGTSKAEAVNIANRLRLAIADHKIISETAPIQVTSSFGIAHMLLDFHSDPAAELREGIKKADLALYEAKREGRNCVRAYQPSLPQQAAAHK</sequence>
<keyword evidence="1" id="KW-1133">Transmembrane helix</keyword>
<reference evidence="3 4" key="1">
    <citation type="submission" date="2018-09" db="EMBL/GenBank/DDBJ databases">
        <title>Genomic Encyclopedia of Archaeal and Bacterial Type Strains, Phase II (KMG-II): from individual species to whole genera.</title>
        <authorList>
            <person name="Goeker M."/>
        </authorList>
    </citation>
    <scope>NUCLEOTIDE SEQUENCE [LARGE SCALE GENOMIC DNA]</scope>
    <source>
        <strain evidence="3 4">DSM 17008</strain>
    </source>
</reference>
<accession>A0A419V5C3</accession>
<dbReference type="SUPFAM" id="SSF55785">
    <property type="entry name" value="PYP-like sensor domain (PAS domain)"/>
    <property type="match status" value="1"/>
</dbReference>
<dbReference type="InterPro" id="IPR000160">
    <property type="entry name" value="GGDEF_dom"/>
</dbReference>
<dbReference type="OrthoDB" id="9759607at2"/>
<dbReference type="InterPro" id="IPR031621">
    <property type="entry name" value="HisKA_7TM"/>
</dbReference>
<dbReference type="PANTHER" id="PTHR45138">
    <property type="entry name" value="REGULATORY COMPONENTS OF SENSORY TRANSDUCTION SYSTEM"/>
    <property type="match status" value="1"/>
</dbReference>
<dbReference type="Proteomes" id="UP000285120">
    <property type="component" value="Unassembled WGS sequence"/>
</dbReference>
<comment type="caution">
    <text evidence="3">The sequence shown here is derived from an EMBL/GenBank/DDBJ whole genome shotgun (WGS) entry which is preliminary data.</text>
</comment>
<evidence type="ECO:0000313" key="3">
    <source>
        <dbReference type="EMBL" id="RKD75159.1"/>
    </source>
</evidence>
<dbReference type="InterPro" id="IPR050469">
    <property type="entry name" value="Diguanylate_Cyclase"/>
</dbReference>
<name>A0A419V5C3_9BACL</name>
<organism evidence="3 4">
    <name type="scientific">Sinobaca qinghaiensis</name>
    <dbReference type="NCBI Taxonomy" id="342944"/>
    <lineage>
        <taxon>Bacteria</taxon>
        <taxon>Bacillati</taxon>
        <taxon>Bacillota</taxon>
        <taxon>Bacilli</taxon>
        <taxon>Bacillales</taxon>
        <taxon>Sporolactobacillaceae</taxon>
        <taxon>Sinobaca</taxon>
    </lineage>
</organism>
<keyword evidence="4" id="KW-1185">Reference proteome</keyword>
<feature type="transmembrane region" description="Helical" evidence="1">
    <location>
        <begin position="67"/>
        <end position="88"/>
    </location>
</feature>
<dbReference type="Gene3D" id="3.30.70.270">
    <property type="match status" value="1"/>
</dbReference>
<dbReference type="RefSeq" id="WP_120192059.1">
    <property type="nucleotide sequence ID" value="NZ_RAPK01000007.1"/>
</dbReference>
<protein>
    <submittedName>
        <fullName evidence="3">Diguanylate cyclase (GGDEF)-like protein</fullName>
    </submittedName>
</protein>
<dbReference type="GO" id="GO:0052621">
    <property type="term" value="F:diguanylate cyclase activity"/>
    <property type="evidence" value="ECO:0007669"/>
    <property type="project" value="TreeGrafter"/>
</dbReference>
<dbReference type="SUPFAM" id="SSF55073">
    <property type="entry name" value="Nucleotide cyclase"/>
    <property type="match status" value="1"/>
</dbReference>
<feature type="transmembrane region" description="Helical" evidence="1">
    <location>
        <begin position="95"/>
        <end position="113"/>
    </location>
</feature>
<proteinExistence type="predicted"/>
<dbReference type="EMBL" id="RAPK01000007">
    <property type="protein sequence ID" value="RKD75159.1"/>
    <property type="molecule type" value="Genomic_DNA"/>
</dbReference>
<dbReference type="FunFam" id="3.30.70.270:FF:000001">
    <property type="entry name" value="Diguanylate cyclase domain protein"/>
    <property type="match status" value="1"/>
</dbReference>
<dbReference type="InterPro" id="IPR035965">
    <property type="entry name" value="PAS-like_dom_sf"/>
</dbReference>
<feature type="transmembrane region" description="Helical" evidence="1">
    <location>
        <begin position="145"/>
        <end position="166"/>
    </location>
</feature>
<dbReference type="Gene3D" id="3.30.450.20">
    <property type="entry name" value="PAS domain"/>
    <property type="match status" value="1"/>
</dbReference>
<evidence type="ECO:0000313" key="4">
    <source>
        <dbReference type="Proteomes" id="UP000285120"/>
    </source>
</evidence>
<dbReference type="CDD" id="cd01949">
    <property type="entry name" value="GGDEF"/>
    <property type="match status" value="1"/>
</dbReference>
<dbReference type="InterPro" id="IPR029787">
    <property type="entry name" value="Nucleotide_cyclase"/>
</dbReference>
<dbReference type="Pfam" id="PF13596">
    <property type="entry name" value="PAS_10"/>
    <property type="match status" value="1"/>
</dbReference>
<evidence type="ECO:0000256" key="1">
    <source>
        <dbReference type="SAM" id="Phobius"/>
    </source>
</evidence>
<feature type="transmembrane region" description="Helical" evidence="1">
    <location>
        <begin position="6"/>
        <end position="26"/>
    </location>
</feature>
<dbReference type="PROSITE" id="PS50887">
    <property type="entry name" value="GGDEF"/>
    <property type="match status" value="1"/>
</dbReference>
<feature type="transmembrane region" description="Helical" evidence="1">
    <location>
        <begin position="178"/>
        <end position="195"/>
    </location>
</feature>
<evidence type="ECO:0000259" key="2">
    <source>
        <dbReference type="PROSITE" id="PS50887"/>
    </source>
</evidence>
<dbReference type="NCBIfam" id="TIGR00254">
    <property type="entry name" value="GGDEF"/>
    <property type="match status" value="1"/>
</dbReference>
<dbReference type="InterPro" id="IPR043128">
    <property type="entry name" value="Rev_trsase/Diguanyl_cyclase"/>
</dbReference>
<dbReference type="AlphaFoldDB" id="A0A419V5C3"/>